<dbReference type="InterPro" id="IPR057507">
    <property type="entry name" value="Sha_B-like_N"/>
</dbReference>
<dbReference type="PANTHER" id="PTHR15549">
    <property type="entry name" value="PAIRED IMMUNOGLOBULIN-LIKE TYPE 2 RECEPTOR"/>
    <property type="match status" value="1"/>
</dbReference>
<dbReference type="CDD" id="cd12087">
    <property type="entry name" value="TM_EGFR-like"/>
    <property type="match status" value="1"/>
</dbReference>
<dbReference type="AlphaFoldDB" id="C3XRF4"/>
<dbReference type="InterPro" id="IPR051694">
    <property type="entry name" value="Immunoregulatory_rcpt-like"/>
</dbReference>
<evidence type="ECO:0000256" key="5">
    <source>
        <dbReference type="SAM" id="MobiDB-lite"/>
    </source>
</evidence>
<dbReference type="GO" id="GO:0016020">
    <property type="term" value="C:membrane"/>
    <property type="evidence" value="ECO:0007669"/>
    <property type="project" value="UniProtKB-SubCell"/>
</dbReference>
<comment type="subcellular location">
    <subcellularLocation>
        <location evidence="1">Membrane</location>
        <topology evidence="1">Single-pass membrane protein</topology>
    </subcellularLocation>
</comment>
<dbReference type="PANTHER" id="PTHR15549:SF26">
    <property type="entry name" value="AXIAL BUDDING PATTERN PROTEIN 2-RELATED"/>
    <property type="match status" value="1"/>
</dbReference>
<evidence type="ECO:0000256" key="4">
    <source>
        <dbReference type="ARBA" id="ARBA00023136"/>
    </source>
</evidence>
<evidence type="ECO:0000256" key="1">
    <source>
        <dbReference type="ARBA" id="ARBA00004167"/>
    </source>
</evidence>
<feature type="compositionally biased region" description="Basic and acidic residues" evidence="5">
    <location>
        <begin position="534"/>
        <end position="548"/>
    </location>
</feature>
<evidence type="ECO:0000256" key="3">
    <source>
        <dbReference type="ARBA" id="ARBA00022989"/>
    </source>
</evidence>
<evidence type="ECO:0000313" key="8">
    <source>
        <dbReference type="EMBL" id="EEN69272.1"/>
    </source>
</evidence>
<feature type="transmembrane region" description="Helical" evidence="6">
    <location>
        <begin position="296"/>
        <end position="322"/>
    </location>
</feature>
<gene>
    <name evidence="8" type="ORF">BRAFLDRAFT_68228</name>
</gene>
<keyword evidence="2 6" id="KW-0812">Transmembrane</keyword>
<keyword evidence="4 6" id="KW-0472">Membrane</keyword>
<sequence>MREKPANEKMAAVSMNPLWTSPSSLLLFSTTFLFWTIRILATALDCNYDQQFHVYREDDGDVFTNPCQYVEPNNQRHCYDNCSGMEANFVGKFTFDGGVEQCACKCRQSTHVFDVDRQVCNNTELATGYSQTQCYVTVGDALYETLEIPAGQSSVFLQPRTALRLSGNLLTQAGACQVTNELYLDRTGVWPLGYIFSYSGAGGPFFRLSARSDGYMYIKWRGPAHLSPCVDGLIIQLDISCNSSPPTCVRFKLDGSGLGPMSVTHPISVMTSPTVATQTPSPVTQTSSPPASSSNLAMIIGVAVGVVLALAVIGASIAFLFYRAGKVAGRQRSTMRTNLADRKHMRRKDSTKKKLDVSKLSHVETKEVLARNLREQIKKLPAESNPEKAWGNFRKVMYDTSERTLGHTKRKHQDWFDNNNEEITSLLKKKQEAFTQWLNDKNSTAKHDHLKHLRSKVQPASARKKSGVANPAYSSQKGANVPPPVPPRPGEEPHYYSSADPEDIYMELDGTQQRSLYRKDTSQGGAYTSLNADLRAEKDKGDASKGDPEPPAPPPVGSIPGYEGVYVEPQPEKTDPANDTDYEGYIMPESEGNGYIDLNGGSSNL</sequence>
<dbReference type="InParanoid" id="C3XRF4"/>
<feature type="domain" description="Shavenoid isoform B-like N-terminal" evidence="7">
    <location>
        <begin position="52"/>
        <end position="122"/>
    </location>
</feature>
<reference evidence="8" key="1">
    <citation type="journal article" date="2008" name="Nature">
        <title>The amphioxus genome and the evolution of the chordate karyotype.</title>
        <authorList>
            <consortium name="US DOE Joint Genome Institute (JGI-PGF)"/>
            <person name="Putnam N.H."/>
            <person name="Butts T."/>
            <person name="Ferrier D.E.K."/>
            <person name="Furlong R.F."/>
            <person name="Hellsten U."/>
            <person name="Kawashima T."/>
            <person name="Robinson-Rechavi M."/>
            <person name="Shoguchi E."/>
            <person name="Terry A."/>
            <person name="Yu J.-K."/>
            <person name="Benito-Gutierrez E.L."/>
            <person name="Dubchak I."/>
            <person name="Garcia-Fernandez J."/>
            <person name="Gibson-Brown J.J."/>
            <person name="Grigoriev I.V."/>
            <person name="Horton A.C."/>
            <person name="de Jong P.J."/>
            <person name="Jurka J."/>
            <person name="Kapitonov V.V."/>
            <person name="Kohara Y."/>
            <person name="Kuroki Y."/>
            <person name="Lindquist E."/>
            <person name="Lucas S."/>
            <person name="Osoegawa K."/>
            <person name="Pennacchio L.A."/>
            <person name="Salamov A.A."/>
            <person name="Satou Y."/>
            <person name="Sauka-Spengler T."/>
            <person name="Schmutz J."/>
            <person name="Shin-I T."/>
            <person name="Toyoda A."/>
            <person name="Bronner-Fraser M."/>
            <person name="Fujiyama A."/>
            <person name="Holland L.Z."/>
            <person name="Holland P.W.H."/>
            <person name="Satoh N."/>
            <person name="Rokhsar D.S."/>
        </authorList>
    </citation>
    <scope>NUCLEOTIDE SEQUENCE [LARGE SCALE GENOMIC DNA]</scope>
    <source>
        <strain evidence="8">S238N-H82</strain>
        <tissue evidence="8">Testes</tissue>
    </source>
</reference>
<feature type="region of interest" description="Disordered" evidence="5">
    <location>
        <begin position="444"/>
        <end position="498"/>
    </location>
</feature>
<name>C3XRF4_BRAFL</name>
<evidence type="ECO:0000259" key="7">
    <source>
        <dbReference type="Pfam" id="PF23328"/>
    </source>
</evidence>
<evidence type="ECO:0000256" key="2">
    <source>
        <dbReference type="ARBA" id="ARBA00022692"/>
    </source>
</evidence>
<organism>
    <name type="scientific">Branchiostoma floridae</name>
    <name type="common">Florida lancelet</name>
    <name type="synonym">Amphioxus</name>
    <dbReference type="NCBI Taxonomy" id="7739"/>
    <lineage>
        <taxon>Eukaryota</taxon>
        <taxon>Metazoa</taxon>
        <taxon>Chordata</taxon>
        <taxon>Cephalochordata</taxon>
        <taxon>Leptocardii</taxon>
        <taxon>Amphioxiformes</taxon>
        <taxon>Branchiostomatidae</taxon>
        <taxon>Branchiostoma</taxon>
    </lineage>
</organism>
<proteinExistence type="predicted"/>
<feature type="region of interest" description="Disordered" evidence="5">
    <location>
        <begin position="516"/>
        <end position="605"/>
    </location>
</feature>
<keyword evidence="3 6" id="KW-1133">Transmembrane helix</keyword>
<feature type="compositionally biased region" description="Polar residues" evidence="5">
    <location>
        <begin position="522"/>
        <end position="531"/>
    </location>
</feature>
<evidence type="ECO:0000256" key="6">
    <source>
        <dbReference type="SAM" id="Phobius"/>
    </source>
</evidence>
<dbReference type="Gene3D" id="1.20.5.510">
    <property type="entry name" value="Single helix bin"/>
    <property type="match status" value="1"/>
</dbReference>
<dbReference type="EMBL" id="GG666456">
    <property type="protein sequence ID" value="EEN69272.1"/>
    <property type="molecule type" value="Genomic_DNA"/>
</dbReference>
<dbReference type="GO" id="GO:0071944">
    <property type="term" value="C:cell periphery"/>
    <property type="evidence" value="ECO:0007669"/>
    <property type="project" value="UniProtKB-ARBA"/>
</dbReference>
<protein>
    <recommendedName>
        <fullName evidence="7">Shavenoid isoform B-like N-terminal domain-containing protein</fullName>
    </recommendedName>
</protein>
<accession>C3XRF4</accession>
<dbReference type="Pfam" id="PF23328">
    <property type="entry name" value="Sha_B_N"/>
    <property type="match status" value="1"/>
</dbReference>